<feature type="domain" description="Nuclear receptor" evidence="12">
    <location>
        <begin position="41"/>
        <end position="117"/>
    </location>
</feature>
<gene>
    <name evidence="14" type="ORF">HOLleu_22438</name>
</gene>
<dbReference type="SMART" id="SM00430">
    <property type="entry name" value="HOLI"/>
    <property type="match status" value="1"/>
</dbReference>
<keyword evidence="4 10" id="KW-0862">Zinc</keyword>
<evidence type="ECO:0000259" key="12">
    <source>
        <dbReference type="PROSITE" id="PS51030"/>
    </source>
</evidence>
<dbReference type="Proteomes" id="UP001152320">
    <property type="component" value="Chromosome 10"/>
</dbReference>
<keyword evidence="7 10" id="KW-0804">Transcription</keyword>
<keyword evidence="3 10" id="KW-0863">Zinc-finger</keyword>
<dbReference type="Pfam" id="PF00105">
    <property type="entry name" value="zf-C4"/>
    <property type="match status" value="1"/>
</dbReference>
<dbReference type="PROSITE" id="PS51030">
    <property type="entry name" value="NUCLEAR_REC_DBD_2"/>
    <property type="match status" value="1"/>
</dbReference>
<dbReference type="CDD" id="cd06961">
    <property type="entry name" value="NR_DBD_TR"/>
    <property type="match status" value="1"/>
</dbReference>
<feature type="domain" description="NR LBD" evidence="13">
    <location>
        <begin position="145"/>
        <end position="385"/>
    </location>
</feature>
<evidence type="ECO:0000256" key="6">
    <source>
        <dbReference type="ARBA" id="ARBA00023125"/>
    </source>
</evidence>
<dbReference type="GO" id="GO:0003700">
    <property type="term" value="F:DNA-binding transcription factor activity"/>
    <property type="evidence" value="ECO:0007669"/>
    <property type="project" value="InterPro"/>
</dbReference>
<comment type="similarity">
    <text evidence="10">Belongs to the nuclear hormone receptor family.</text>
</comment>
<feature type="region of interest" description="Disordered" evidence="11">
    <location>
        <begin position="116"/>
        <end position="141"/>
    </location>
</feature>
<organism evidence="14 15">
    <name type="scientific">Holothuria leucospilota</name>
    <name type="common">Black long sea cucumber</name>
    <name type="synonym">Mertensiothuria leucospilota</name>
    <dbReference type="NCBI Taxonomy" id="206669"/>
    <lineage>
        <taxon>Eukaryota</taxon>
        <taxon>Metazoa</taxon>
        <taxon>Echinodermata</taxon>
        <taxon>Eleutherozoa</taxon>
        <taxon>Echinozoa</taxon>
        <taxon>Holothuroidea</taxon>
        <taxon>Aspidochirotacea</taxon>
        <taxon>Aspidochirotida</taxon>
        <taxon>Holothuriidae</taxon>
        <taxon>Holothuria</taxon>
    </lineage>
</organism>
<evidence type="ECO:0000256" key="4">
    <source>
        <dbReference type="ARBA" id="ARBA00022833"/>
    </source>
</evidence>
<keyword evidence="15" id="KW-1185">Reference proteome</keyword>
<evidence type="ECO:0000256" key="5">
    <source>
        <dbReference type="ARBA" id="ARBA00023015"/>
    </source>
</evidence>
<dbReference type="InterPro" id="IPR035500">
    <property type="entry name" value="NHR-like_dom_sf"/>
</dbReference>
<evidence type="ECO:0000256" key="2">
    <source>
        <dbReference type="ARBA" id="ARBA00022723"/>
    </source>
</evidence>
<dbReference type="OrthoDB" id="5799427at2759"/>
<dbReference type="InterPro" id="IPR001723">
    <property type="entry name" value="Nuclear_hrmn_rcpt"/>
</dbReference>
<keyword evidence="9 10" id="KW-0539">Nucleus</keyword>
<evidence type="ECO:0000256" key="9">
    <source>
        <dbReference type="ARBA" id="ARBA00023242"/>
    </source>
</evidence>
<evidence type="ECO:0000256" key="3">
    <source>
        <dbReference type="ARBA" id="ARBA00022771"/>
    </source>
</evidence>
<evidence type="ECO:0000256" key="11">
    <source>
        <dbReference type="SAM" id="MobiDB-lite"/>
    </source>
</evidence>
<evidence type="ECO:0000256" key="8">
    <source>
        <dbReference type="ARBA" id="ARBA00023170"/>
    </source>
</evidence>
<name>A0A9Q1BZ52_HOLLE</name>
<dbReference type="EMBL" id="JAIZAY010000010">
    <property type="protein sequence ID" value="KAJ8035270.1"/>
    <property type="molecule type" value="Genomic_DNA"/>
</dbReference>
<dbReference type="InterPro" id="IPR013088">
    <property type="entry name" value="Znf_NHR/GATA"/>
</dbReference>
<comment type="caution">
    <text evidence="14">The sequence shown here is derived from an EMBL/GenBank/DDBJ whole genome shotgun (WGS) entry which is preliminary data.</text>
</comment>
<reference evidence="14" key="1">
    <citation type="submission" date="2021-10" db="EMBL/GenBank/DDBJ databases">
        <title>Tropical sea cucumber genome reveals ecological adaptation and Cuvierian tubules defense mechanism.</title>
        <authorList>
            <person name="Chen T."/>
        </authorList>
    </citation>
    <scope>NUCLEOTIDE SEQUENCE</scope>
    <source>
        <strain evidence="14">Nanhai2018</strain>
        <tissue evidence="14">Muscle</tissue>
    </source>
</reference>
<accession>A0A9Q1BZ52</accession>
<dbReference type="SMART" id="SM00399">
    <property type="entry name" value="ZnF_C4"/>
    <property type="match status" value="1"/>
</dbReference>
<sequence>MTSEQALSQRDTVDLSVREHTDSTYTSNINKSQNEGSIGNVRLCLVCSDTATGCHYSVMTCEGCKGFFKRTVQKQLNYTCREGSRGCIIGKLSRNICQYCRFQKCLNVGMKTEAVREDRMPGGRPKAKRAKVKRDEPGKDLPLSEAEVGTSQLTEIPTEFDWQSVLQPVLDARPDLVPITDGLDADKCTLNEMMKVGYMELNMIIQWAKNIPDFTSISLEDRICLIKASFMDLSVLRVSYRSMDLPVGMLKYSSTLIFSEDRAIELGWQPELIKGNIEYVKRLKDLNLDPQEFAVMSVLVLFFPDAAGLKDKEKLTQLQSHYLECLRLYQLHRYKENGLKRYGKFLLRLPSLRIVSAKAMENFFSLRLDGKIEITDLVEEILEMTI</sequence>
<dbReference type="GO" id="GO:0005634">
    <property type="term" value="C:nucleus"/>
    <property type="evidence" value="ECO:0007669"/>
    <property type="project" value="UniProtKB-SubCell"/>
</dbReference>
<dbReference type="PRINTS" id="PR00047">
    <property type="entry name" value="STROIDFINGER"/>
</dbReference>
<dbReference type="PANTHER" id="PTHR48092">
    <property type="entry name" value="KNIRPS-RELATED PROTEIN-RELATED"/>
    <property type="match status" value="1"/>
</dbReference>
<dbReference type="InterPro" id="IPR001628">
    <property type="entry name" value="Znf_hrmn_rcpt"/>
</dbReference>
<evidence type="ECO:0000313" key="14">
    <source>
        <dbReference type="EMBL" id="KAJ8035270.1"/>
    </source>
</evidence>
<dbReference type="InterPro" id="IPR000536">
    <property type="entry name" value="Nucl_hrmn_rcpt_lig-bd"/>
</dbReference>
<dbReference type="PRINTS" id="PR00398">
    <property type="entry name" value="STRDHORMONER"/>
</dbReference>
<evidence type="ECO:0000259" key="13">
    <source>
        <dbReference type="PROSITE" id="PS51843"/>
    </source>
</evidence>
<proteinExistence type="inferred from homology"/>
<dbReference type="PROSITE" id="PS51843">
    <property type="entry name" value="NR_LBD"/>
    <property type="match status" value="1"/>
</dbReference>
<keyword evidence="5 10" id="KW-0805">Transcription regulation</keyword>
<dbReference type="FunFam" id="3.30.50.10:FF:000006">
    <property type="entry name" value="Nuclear receptor subfamily 5 group A member"/>
    <property type="match status" value="1"/>
</dbReference>
<dbReference type="PROSITE" id="PS00031">
    <property type="entry name" value="NUCLEAR_REC_DBD_1"/>
    <property type="match status" value="1"/>
</dbReference>
<dbReference type="PRINTS" id="PR01282">
    <property type="entry name" value="COUPTNFACTOR"/>
</dbReference>
<keyword evidence="2 10" id="KW-0479">Metal-binding</keyword>
<comment type="subcellular location">
    <subcellularLocation>
        <location evidence="1 10">Nucleus</location>
    </subcellularLocation>
</comment>
<dbReference type="Pfam" id="PF00104">
    <property type="entry name" value="Hormone_recep"/>
    <property type="match status" value="1"/>
</dbReference>
<dbReference type="SUPFAM" id="SSF57716">
    <property type="entry name" value="Glucocorticoid receptor-like (DNA-binding domain)"/>
    <property type="match status" value="1"/>
</dbReference>
<dbReference type="AlphaFoldDB" id="A0A9Q1BZ52"/>
<dbReference type="GO" id="GO:0008270">
    <property type="term" value="F:zinc ion binding"/>
    <property type="evidence" value="ECO:0007669"/>
    <property type="project" value="UniProtKB-KW"/>
</dbReference>
<dbReference type="GO" id="GO:0043565">
    <property type="term" value="F:sequence-specific DNA binding"/>
    <property type="evidence" value="ECO:0007669"/>
    <property type="project" value="InterPro"/>
</dbReference>
<evidence type="ECO:0000313" key="15">
    <source>
        <dbReference type="Proteomes" id="UP001152320"/>
    </source>
</evidence>
<dbReference type="Gene3D" id="3.30.50.10">
    <property type="entry name" value="Erythroid Transcription Factor GATA-1, subunit A"/>
    <property type="match status" value="1"/>
</dbReference>
<protein>
    <submittedName>
        <fullName evidence="14">Estrogen-related receptor gamma</fullName>
    </submittedName>
</protein>
<keyword evidence="6 10" id="KW-0238">DNA-binding</keyword>
<evidence type="ECO:0000256" key="10">
    <source>
        <dbReference type="RuleBase" id="RU004334"/>
    </source>
</evidence>
<dbReference type="Gene3D" id="1.10.565.10">
    <property type="entry name" value="Retinoid X Receptor"/>
    <property type="match status" value="1"/>
</dbReference>
<dbReference type="SUPFAM" id="SSF48508">
    <property type="entry name" value="Nuclear receptor ligand-binding domain"/>
    <property type="match status" value="1"/>
</dbReference>
<dbReference type="InterPro" id="IPR050200">
    <property type="entry name" value="Nuclear_hormone_rcpt_NR3"/>
</dbReference>
<evidence type="ECO:0000256" key="1">
    <source>
        <dbReference type="ARBA" id="ARBA00004123"/>
    </source>
</evidence>
<keyword evidence="8 10" id="KW-0675">Receptor</keyword>
<evidence type="ECO:0000256" key="7">
    <source>
        <dbReference type="ARBA" id="ARBA00023163"/>
    </source>
</evidence>